<sequence>MAERVVMVDTETSFKGAHWDRLAEAVRPDRLVAVSSRDTAAVEAALEEAEIAILAGDLDRRHLAAPRLRWVHCDHAGLTRSARPEVFERGLIVTGSAGRSGPALAEHVLMFSLMLGYRYPDVYEAQKRHEWLRTPEMGGLRALCGRTIGIIGMGHTGRELATRAKAFGMRVLGYRRRDLPNPPGVDRMFSADRGETIDPILDEADILALVINLSDATHHLIDDRAIRRMKPSAIIVNLSRGGVIDQAALIAALREKRLAGAGLDVTDPEPPVADDPVWDTPNLLITPHFTAALPDRTERSLDVIIENLRRYRAGQPLLNRVTEEDVWTREM</sequence>
<dbReference type="InterPro" id="IPR029753">
    <property type="entry name" value="D-isomer_DH_CS"/>
</dbReference>
<keyword evidence="1" id="KW-0560">Oxidoreductase</keyword>
<dbReference type="InterPro" id="IPR036291">
    <property type="entry name" value="NAD(P)-bd_dom_sf"/>
</dbReference>
<dbReference type="OrthoDB" id="9793626at2"/>
<dbReference type="EMBL" id="NHON01000002">
    <property type="protein sequence ID" value="OWJ68867.1"/>
    <property type="molecule type" value="Genomic_DNA"/>
</dbReference>
<evidence type="ECO:0000259" key="3">
    <source>
        <dbReference type="Pfam" id="PF02826"/>
    </source>
</evidence>
<dbReference type="PROSITE" id="PS00671">
    <property type="entry name" value="D_2_HYDROXYACID_DH_3"/>
    <property type="match status" value="1"/>
</dbReference>
<keyword evidence="2" id="KW-0520">NAD</keyword>
<proteinExistence type="predicted"/>
<evidence type="ECO:0000256" key="1">
    <source>
        <dbReference type="ARBA" id="ARBA00023002"/>
    </source>
</evidence>
<dbReference type="RefSeq" id="WP_088149312.1">
    <property type="nucleotide sequence ID" value="NZ_NHON01000002.1"/>
</dbReference>
<dbReference type="AlphaFoldDB" id="A0A211ZUY1"/>
<dbReference type="GO" id="GO:0051287">
    <property type="term" value="F:NAD binding"/>
    <property type="evidence" value="ECO:0007669"/>
    <property type="project" value="InterPro"/>
</dbReference>
<reference evidence="5" key="1">
    <citation type="submission" date="2017-05" db="EMBL/GenBank/DDBJ databases">
        <authorList>
            <person name="Macchi M."/>
            <person name="Festa S."/>
            <person name="Coppotelli B.M."/>
            <person name="Morelli I.S."/>
        </authorList>
    </citation>
    <scope>NUCLEOTIDE SEQUENCE [LARGE SCALE GENOMIC DNA]</scope>
    <source>
        <strain evidence="5">I</strain>
    </source>
</reference>
<organism evidence="4 5">
    <name type="scientific">Inquilinus limosus</name>
    <dbReference type="NCBI Taxonomy" id="171674"/>
    <lineage>
        <taxon>Bacteria</taxon>
        <taxon>Pseudomonadati</taxon>
        <taxon>Pseudomonadota</taxon>
        <taxon>Alphaproteobacteria</taxon>
        <taxon>Rhodospirillales</taxon>
        <taxon>Rhodospirillaceae</taxon>
        <taxon>Inquilinus</taxon>
    </lineage>
</organism>
<evidence type="ECO:0000256" key="2">
    <source>
        <dbReference type="ARBA" id="ARBA00023027"/>
    </source>
</evidence>
<protein>
    <submittedName>
        <fullName evidence="4">Hydroxyacid dehydrogenase</fullName>
    </submittedName>
</protein>
<dbReference type="SUPFAM" id="SSF51735">
    <property type="entry name" value="NAD(P)-binding Rossmann-fold domains"/>
    <property type="match status" value="1"/>
</dbReference>
<comment type="caution">
    <text evidence="4">The sequence shown here is derived from an EMBL/GenBank/DDBJ whole genome shotgun (WGS) entry which is preliminary data.</text>
</comment>
<dbReference type="STRING" id="1122125.GCA_000423185_02361"/>
<dbReference type="Gene3D" id="3.40.50.720">
    <property type="entry name" value="NAD(P)-binding Rossmann-like Domain"/>
    <property type="match status" value="2"/>
</dbReference>
<dbReference type="PANTHER" id="PTHR43333:SF1">
    <property type="entry name" value="D-ISOMER SPECIFIC 2-HYDROXYACID DEHYDROGENASE NAD-BINDING DOMAIN-CONTAINING PROTEIN"/>
    <property type="match status" value="1"/>
</dbReference>
<keyword evidence="5" id="KW-1185">Reference proteome</keyword>
<dbReference type="Pfam" id="PF02826">
    <property type="entry name" value="2-Hacid_dh_C"/>
    <property type="match status" value="1"/>
</dbReference>
<dbReference type="Proteomes" id="UP000196655">
    <property type="component" value="Unassembled WGS sequence"/>
</dbReference>
<evidence type="ECO:0000313" key="4">
    <source>
        <dbReference type="EMBL" id="OWJ68867.1"/>
    </source>
</evidence>
<dbReference type="GO" id="GO:0016616">
    <property type="term" value="F:oxidoreductase activity, acting on the CH-OH group of donors, NAD or NADP as acceptor"/>
    <property type="evidence" value="ECO:0007669"/>
    <property type="project" value="UniProtKB-ARBA"/>
</dbReference>
<dbReference type="PANTHER" id="PTHR43333">
    <property type="entry name" value="2-HACID_DH_C DOMAIN-CONTAINING PROTEIN"/>
    <property type="match status" value="1"/>
</dbReference>
<dbReference type="InterPro" id="IPR006140">
    <property type="entry name" value="D-isomer_DH_NAD-bd"/>
</dbReference>
<evidence type="ECO:0000313" key="5">
    <source>
        <dbReference type="Proteomes" id="UP000196655"/>
    </source>
</evidence>
<dbReference type="CDD" id="cd05300">
    <property type="entry name" value="2-Hacid_dh_1"/>
    <property type="match status" value="1"/>
</dbReference>
<feature type="domain" description="D-isomer specific 2-hydroxyacid dehydrogenase NAD-binding" evidence="3">
    <location>
        <begin position="111"/>
        <end position="289"/>
    </location>
</feature>
<name>A0A211ZUY1_9PROT</name>
<dbReference type="SUPFAM" id="SSF52283">
    <property type="entry name" value="Formate/glycerate dehydrogenase catalytic domain-like"/>
    <property type="match status" value="1"/>
</dbReference>
<accession>A0A211ZUY1</accession>
<gene>
    <name evidence="4" type="ORF">BWR60_01925</name>
</gene>